<sequence length="363" mass="38513">MEFESHPVMESGKLGSRFKVHAFASSEYISILDNRVNELKTNGLDYGAIDNGIQVRDYTELTFDVPDNTTLVNVTGPLGGNFSCYAALKPAPEWWKNDGPPLLGVHINCRWEATATLPLSATLAVSPLTRTSGESALRGHADSRKRNDTGPVTPTQSVVETSQTSQPATIGLQRKGSSPTGAIVGGVVGGVAGLLLILLGSWWLRRRRKLAADDDASVVDDTARAHEPASDFKGDPPVLAPVLRNDLSFSTTSLSDQATTVNAVSASSHIGPISEQKPKTTPGPSIPSTTSPHSGGPHSGDSPPSSPLVQYAEDAEDAAPRRREPLILPPRYKEAWGRPRVLPESEDGTGVFRADDGGSKAEP</sequence>
<feature type="compositionally biased region" description="Basic and acidic residues" evidence="1">
    <location>
        <begin position="137"/>
        <end position="148"/>
    </location>
</feature>
<feature type="compositionally biased region" description="Basic and acidic residues" evidence="1">
    <location>
        <begin position="353"/>
        <end position="363"/>
    </location>
</feature>
<accession>J5T927</accession>
<dbReference type="HOGENOM" id="CLU_042327_0_0_1"/>
<proteinExistence type="predicted"/>
<dbReference type="Proteomes" id="UP000002748">
    <property type="component" value="Unassembled WGS sequence"/>
</dbReference>
<feature type="compositionally biased region" description="Low complexity" evidence="1">
    <location>
        <begin position="280"/>
        <end position="303"/>
    </location>
</feature>
<evidence type="ECO:0000256" key="2">
    <source>
        <dbReference type="SAM" id="Phobius"/>
    </source>
</evidence>
<evidence type="ECO:0000256" key="1">
    <source>
        <dbReference type="SAM" id="MobiDB-lite"/>
    </source>
</evidence>
<feature type="transmembrane region" description="Helical" evidence="2">
    <location>
        <begin position="182"/>
        <end position="204"/>
    </location>
</feature>
<feature type="compositionally biased region" description="Polar residues" evidence="1">
    <location>
        <begin position="150"/>
        <end position="168"/>
    </location>
</feature>
<organism evidence="3 4">
    <name type="scientific">Trichosporon asahii var. asahii (strain ATCC 90039 / CBS 2479 / JCM 2466 / KCTC 7840 / NBRC 103889/ NCYC 2677 / UAMH 7654)</name>
    <name type="common">Yeast</name>
    <dbReference type="NCBI Taxonomy" id="1186058"/>
    <lineage>
        <taxon>Eukaryota</taxon>
        <taxon>Fungi</taxon>
        <taxon>Dikarya</taxon>
        <taxon>Basidiomycota</taxon>
        <taxon>Agaricomycotina</taxon>
        <taxon>Tremellomycetes</taxon>
        <taxon>Trichosporonales</taxon>
        <taxon>Trichosporonaceae</taxon>
        <taxon>Trichosporon</taxon>
    </lineage>
</organism>
<gene>
    <name evidence="3" type="ORF">A1Q1_01037</name>
</gene>
<evidence type="ECO:0000313" key="4">
    <source>
        <dbReference type="Proteomes" id="UP000002748"/>
    </source>
</evidence>
<dbReference type="EMBL" id="ALBS01000146">
    <property type="protein sequence ID" value="EJT49811.1"/>
    <property type="molecule type" value="Genomic_DNA"/>
</dbReference>
<dbReference type="GeneID" id="25984551"/>
<dbReference type="VEuPathDB" id="FungiDB:A1Q1_01037"/>
<keyword evidence="2" id="KW-0812">Transmembrane</keyword>
<protein>
    <submittedName>
        <fullName evidence="3">Uncharacterized protein</fullName>
    </submittedName>
</protein>
<feature type="region of interest" description="Disordered" evidence="1">
    <location>
        <begin position="132"/>
        <end position="177"/>
    </location>
</feature>
<reference evidence="3 4" key="1">
    <citation type="journal article" date="2012" name="Eukaryot. Cell">
        <title>Draft genome sequence of CBS 2479, the standard type strain of Trichosporon asahii.</title>
        <authorList>
            <person name="Yang R.Y."/>
            <person name="Li H.T."/>
            <person name="Zhu H."/>
            <person name="Zhou G.P."/>
            <person name="Wang M."/>
            <person name="Wang L."/>
        </authorList>
    </citation>
    <scope>NUCLEOTIDE SEQUENCE [LARGE SCALE GENOMIC DNA]</scope>
    <source>
        <strain evidence="4">ATCC 90039 / CBS 2479 / JCM 2466 / KCTC 7840 / NCYC 2677 / UAMH 7654</strain>
    </source>
</reference>
<feature type="region of interest" description="Disordered" evidence="1">
    <location>
        <begin position="265"/>
        <end position="363"/>
    </location>
</feature>
<keyword evidence="2" id="KW-1133">Transmembrane helix</keyword>
<dbReference type="KEGG" id="tasa:A1Q1_01037"/>
<dbReference type="RefSeq" id="XP_014181135.1">
    <property type="nucleotide sequence ID" value="XM_014325660.1"/>
</dbReference>
<feature type="compositionally biased region" description="Basic and acidic residues" evidence="1">
    <location>
        <begin position="318"/>
        <end position="343"/>
    </location>
</feature>
<evidence type="ECO:0000313" key="3">
    <source>
        <dbReference type="EMBL" id="EJT49811.1"/>
    </source>
</evidence>
<dbReference type="AlphaFoldDB" id="J5T927"/>
<name>J5T927_TRIAS</name>
<comment type="caution">
    <text evidence="3">The sequence shown here is derived from an EMBL/GenBank/DDBJ whole genome shotgun (WGS) entry which is preliminary data.</text>
</comment>
<keyword evidence="2" id="KW-0472">Membrane</keyword>